<dbReference type="GO" id="GO:0003950">
    <property type="term" value="F:NAD+ poly-ADP-ribosyltransferase activity"/>
    <property type="evidence" value="ECO:0007669"/>
    <property type="project" value="InterPro"/>
</dbReference>
<sequence length="213" mass="24634">MAPELSRLGESSHLYRDLCEAFYNSWRHPDKRATVRSIYHVTESEFDQSYRGRRFLEYCIRGGGRFKRRYHGTRRACLVGERGHVLELCDNGECGVCGILKHSFRIPRECRGSMFGNGVYSTTVSSKADIFAENHHIHSTLHVIFICRVVTNRPQYLRRPDSCRTRPDPGFDSVEAVTVRNGGRVMYPETIVYREDAIVPVAVVMYTRQEWLP</sequence>
<dbReference type="SUPFAM" id="SSF56399">
    <property type="entry name" value="ADP-ribosylation"/>
    <property type="match status" value="1"/>
</dbReference>
<dbReference type="EMBL" id="JAOQAV010000022">
    <property type="protein sequence ID" value="KAJ4185717.1"/>
    <property type="molecule type" value="Genomic_DNA"/>
</dbReference>
<reference evidence="2" key="1">
    <citation type="submission" date="2022-09" db="EMBL/GenBank/DDBJ databases">
        <title>Fusarium specimens isolated from Avocado Roots.</title>
        <authorList>
            <person name="Stajich J."/>
            <person name="Roper C."/>
            <person name="Heimlech-Rivalta G."/>
        </authorList>
    </citation>
    <scope>NUCLEOTIDE SEQUENCE</scope>
    <source>
        <strain evidence="2">A02</strain>
    </source>
</reference>
<dbReference type="Gene3D" id="3.90.228.10">
    <property type="match status" value="1"/>
</dbReference>
<dbReference type="InterPro" id="IPR012317">
    <property type="entry name" value="Poly(ADP-ribose)pol_cat_dom"/>
</dbReference>
<dbReference type="Pfam" id="PF00644">
    <property type="entry name" value="PARP"/>
    <property type="match status" value="1"/>
</dbReference>
<dbReference type="PANTHER" id="PTHR31681:SF3">
    <property type="entry name" value="OS04G0690100 PROTEIN"/>
    <property type="match status" value="1"/>
</dbReference>
<proteinExistence type="predicted"/>
<evidence type="ECO:0000313" key="2">
    <source>
        <dbReference type="EMBL" id="KAJ4185717.1"/>
    </source>
</evidence>
<keyword evidence="3" id="KW-1185">Reference proteome</keyword>
<dbReference type="PANTHER" id="PTHR31681">
    <property type="entry name" value="C2H2-LIKE ZINC FINGER PROTEIN"/>
    <property type="match status" value="1"/>
</dbReference>
<feature type="domain" description="PARP catalytic" evidence="1">
    <location>
        <begin position="96"/>
        <end position="204"/>
    </location>
</feature>
<comment type="caution">
    <text evidence="2">The sequence shown here is derived from an EMBL/GenBank/DDBJ whole genome shotgun (WGS) entry which is preliminary data.</text>
</comment>
<dbReference type="AlphaFoldDB" id="A0A9W8UYJ0"/>
<accession>A0A9W8UYJ0</accession>
<dbReference type="Proteomes" id="UP001152087">
    <property type="component" value="Unassembled WGS sequence"/>
</dbReference>
<evidence type="ECO:0000259" key="1">
    <source>
        <dbReference type="Pfam" id="PF00644"/>
    </source>
</evidence>
<evidence type="ECO:0000313" key="3">
    <source>
        <dbReference type="Proteomes" id="UP001152087"/>
    </source>
</evidence>
<name>A0A9W8UYJ0_9HYPO</name>
<gene>
    <name evidence="2" type="ORF">NW755_008167</name>
</gene>
<protein>
    <recommendedName>
        <fullName evidence="1">PARP catalytic domain-containing protein</fullName>
    </recommendedName>
</protein>
<organism evidence="2 3">
    <name type="scientific">Fusarium falciforme</name>
    <dbReference type="NCBI Taxonomy" id="195108"/>
    <lineage>
        <taxon>Eukaryota</taxon>
        <taxon>Fungi</taxon>
        <taxon>Dikarya</taxon>
        <taxon>Ascomycota</taxon>
        <taxon>Pezizomycotina</taxon>
        <taxon>Sordariomycetes</taxon>
        <taxon>Hypocreomycetidae</taxon>
        <taxon>Hypocreales</taxon>
        <taxon>Nectriaceae</taxon>
        <taxon>Fusarium</taxon>
        <taxon>Fusarium solani species complex</taxon>
    </lineage>
</organism>